<dbReference type="EMBL" id="DVNE01000003">
    <property type="protein sequence ID" value="HIU61074.1"/>
    <property type="molecule type" value="Genomic_DNA"/>
</dbReference>
<feature type="transmembrane region" description="Helical" evidence="1">
    <location>
        <begin position="76"/>
        <end position="100"/>
    </location>
</feature>
<sequence length="160" mass="16894">MLNFIKKQSIATWVSILTLLLAVVALIVYGVNVGGAGYFNGSTVSSVVTCGIIALVVILVALVMSQFAFEGLVGKVYGIVLDALRILVPLLLFIGMFTFISSRVEGLAYIYFSNEEILATIQTPENLASAHSAIAGFVLFGVAALVGIVAAFFTAKKKQA</sequence>
<feature type="transmembrane region" description="Helical" evidence="1">
    <location>
        <begin position="12"/>
        <end position="31"/>
    </location>
</feature>
<keyword evidence="1" id="KW-0812">Transmembrane</keyword>
<dbReference type="Proteomes" id="UP000824110">
    <property type="component" value="Unassembled WGS sequence"/>
</dbReference>
<gene>
    <name evidence="2" type="ORF">IAB69_00285</name>
</gene>
<feature type="transmembrane region" description="Helical" evidence="1">
    <location>
        <begin position="43"/>
        <end position="64"/>
    </location>
</feature>
<keyword evidence="1" id="KW-0472">Membrane</keyword>
<comment type="caution">
    <text evidence="2">The sequence shown here is derived from an EMBL/GenBank/DDBJ whole genome shotgun (WGS) entry which is preliminary data.</text>
</comment>
<evidence type="ECO:0000256" key="1">
    <source>
        <dbReference type="SAM" id="Phobius"/>
    </source>
</evidence>
<protein>
    <submittedName>
        <fullName evidence="2">Uncharacterized protein</fullName>
    </submittedName>
</protein>
<dbReference type="AlphaFoldDB" id="A0A9D1MIU0"/>
<feature type="transmembrane region" description="Helical" evidence="1">
    <location>
        <begin position="133"/>
        <end position="155"/>
    </location>
</feature>
<keyword evidence="1" id="KW-1133">Transmembrane helix</keyword>
<organism evidence="2 3">
    <name type="scientific">Candidatus Coproplasma excrementigallinarum</name>
    <dbReference type="NCBI Taxonomy" id="2840747"/>
    <lineage>
        <taxon>Bacteria</taxon>
        <taxon>Bacillati</taxon>
        <taxon>Bacillota</taxon>
        <taxon>Clostridia</taxon>
        <taxon>Eubacteriales</taxon>
        <taxon>Candidatus Coproplasma</taxon>
    </lineage>
</organism>
<reference evidence="2" key="1">
    <citation type="submission" date="2020-10" db="EMBL/GenBank/DDBJ databases">
        <authorList>
            <person name="Gilroy R."/>
        </authorList>
    </citation>
    <scope>NUCLEOTIDE SEQUENCE</scope>
    <source>
        <strain evidence="2">CHK195-12923</strain>
    </source>
</reference>
<reference evidence="2" key="2">
    <citation type="journal article" date="2021" name="PeerJ">
        <title>Extensive microbial diversity within the chicken gut microbiome revealed by metagenomics and culture.</title>
        <authorList>
            <person name="Gilroy R."/>
            <person name="Ravi A."/>
            <person name="Getino M."/>
            <person name="Pursley I."/>
            <person name="Horton D.L."/>
            <person name="Alikhan N.F."/>
            <person name="Baker D."/>
            <person name="Gharbi K."/>
            <person name="Hall N."/>
            <person name="Watson M."/>
            <person name="Adriaenssens E.M."/>
            <person name="Foster-Nyarko E."/>
            <person name="Jarju S."/>
            <person name="Secka A."/>
            <person name="Antonio M."/>
            <person name="Oren A."/>
            <person name="Chaudhuri R.R."/>
            <person name="La Ragione R."/>
            <person name="Hildebrand F."/>
            <person name="Pallen M.J."/>
        </authorList>
    </citation>
    <scope>NUCLEOTIDE SEQUENCE</scope>
    <source>
        <strain evidence="2">CHK195-12923</strain>
    </source>
</reference>
<evidence type="ECO:0000313" key="3">
    <source>
        <dbReference type="Proteomes" id="UP000824110"/>
    </source>
</evidence>
<evidence type="ECO:0000313" key="2">
    <source>
        <dbReference type="EMBL" id="HIU61074.1"/>
    </source>
</evidence>
<name>A0A9D1MIU0_9FIRM</name>
<accession>A0A9D1MIU0</accession>
<proteinExistence type="predicted"/>